<gene>
    <name evidence="2" type="ORF">TEOVI_000017000</name>
</gene>
<sequence length="1366" mass="154629">MMQNGFVLILFHLLLSVVPPGRGVEWEGSSDDQKHGSHHQFFNVSENERLLSKLRLPFRLSLTSVKETTDLAREVVFLQRVGGMCPRLDMWERVEVLFGIGTPLEEKYGVERLELVQALLEPAVIRFHEDDLETVSDPLGFIGLMVQGQGTVIWVHFSELVVSHMVGQPPSLNVNVVAVFQRVERWAKKTRLNRHRLQMEAEYARVRSEHLIAIDHDRHKMKEEATERRRRKEFLRDLREFNKQNSQGTVHHNKGLENAGLSDDGAAVREQIGTRCENIRHAIRTVKSQGVPTTETRMQYLLKKEGRVCVTPLEEEDSNLTDADVCDIRCLAYCDGVSALHNWSERSGSSNSVSQLHALYHTVLFNRTNSSMSVSNDYLSYLRQLVMEDVERGVFSTCSDICSPSPSLRKEMNFFAGVLALLDNGGMRNKTAQKVKLARVDSEWWFRARSGYLRIWAAARSGSERALKALATMRENGMLTPQQSRMALIFLHVSLAQDKSSIWNIAAETLTAPRGSSFSIPMGKLLRTERFFGMENSWSAVNEPYMTRSYVGAVGVEADGGNDDEREGALYYAPSQSVQRDIFIAKLYIAGIKGVQRDMQRAECLLLTILRKLEYTCDVEHAASEDEVYFSGGGRGGGCEEHMDQLRVLRYKLPALGRCRFSTTGNNTASASRTEALLRFGGMSWSEESFPLLHDTLLLLSYIHLVDGLKFNLSAKYAFQAIQLGAAAFHTALRSIPEAVVAEFYAYRNNSERLKVLMRGRKPPASSLLMHAMRRGEPRDDLEDFTRSGFLTSEALLLLAVAAPQLGAEGEQLMRVVAESFYGSASCVEHPSRSSCVIQLSFFLLREAARLWKDEEREPSVFDSSYGSPHRADPFLLMALLLQKGKITVEDIRQGSVFNKALYAPSTSHVLRPTAADTRDSYVSKILKLARQTSPYILKPIARENSKNRRRFMDNSTTLREFQATRLAIQRSLHEHDILPLLVVSDLHDYLYENGWTRIQRFLGNLWDTICAPFTKLKEEYLEEQFAEEVISEKQGGNALTTIAEKLAESISASNSVREGSIALQLLSAALLSGEPDGFSILLTEEMDRKNQHLSSFAVFLSEHLWCRGTITGVWVEEHKAAQWHDKKPKTRGYGALFDVNTQAPFDYTLSESRLEMFALLALKRALSRQASTSHGDVISSSANRSLSQEEVDKSVGELALCGGVLIGTFLEKQRPFPPHKPYEGMHLPVGNSRCLRQLLKHIEITGVSPFKGISAAEVEIWLLNTLVSFTELQSKYYTISLLGRYRGLSSKKEEWEGRRLRKRLVEPWRRVNGEEWTEMWVPDVGEGAVYNRRLHDISGTYLGARVKWFFKNVIFYGSHLLRWFW</sequence>
<organism evidence="2 3">
    <name type="scientific">Trypanosoma equiperdum</name>
    <dbReference type="NCBI Taxonomy" id="5694"/>
    <lineage>
        <taxon>Eukaryota</taxon>
        <taxon>Discoba</taxon>
        <taxon>Euglenozoa</taxon>
        <taxon>Kinetoplastea</taxon>
        <taxon>Metakinetoplastina</taxon>
        <taxon>Trypanosomatida</taxon>
        <taxon>Trypanosomatidae</taxon>
        <taxon>Trypanosoma</taxon>
    </lineage>
</organism>
<evidence type="ECO:0000256" key="1">
    <source>
        <dbReference type="SAM" id="SignalP"/>
    </source>
</evidence>
<feature type="signal peptide" evidence="1">
    <location>
        <begin position="1"/>
        <end position="23"/>
    </location>
</feature>
<feature type="chain" id="PRO_5009235092" evidence="1">
    <location>
        <begin position="24"/>
        <end position="1366"/>
    </location>
</feature>
<keyword evidence="3" id="KW-1185">Reference proteome</keyword>
<dbReference type="Proteomes" id="UP000195570">
    <property type="component" value="Unassembled WGS sequence"/>
</dbReference>
<comment type="caution">
    <text evidence="2">The sequence shown here is derived from an EMBL/GenBank/DDBJ whole genome shotgun (WGS) entry which is preliminary data.</text>
</comment>
<dbReference type="RefSeq" id="XP_067077034.1">
    <property type="nucleotide sequence ID" value="XM_067220933.1"/>
</dbReference>
<accession>A0A1G4I1A4</accession>
<evidence type="ECO:0000313" key="3">
    <source>
        <dbReference type="Proteomes" id="UP000195570"/>
    </source>
</evidence>
<dbReference type="GeneID" id="92374110"/>
<name>A0A1G4I1A4_TRYEQ</name>
<dbReference type="VEuPathDB" id="TriTrypDB:TEOVI_000017000"/>
<keyword evidence="1" id="KW-0732">Signal</keyword>
<dbReference type="EMBL" id="CZPT02000288">
    <property type="protein sequence ID" value="SCU65427.1"/>
    <property type="molecule type" value="Genomic_DNA"/>
</dbReference>
<evidence type="ECO:0000313" key="2">
    <source>
        <dbReference type="EMBL" id="SCU65427.1"/>
    </source>
</evidence>
<proteinExistence type="predicted"/>
<protein>
    <submittedName>
        <fullName evidence="2">Uncharacterized protein</fullName>
    </submittedName>
</protein>
<reference evidence="2" key="1">
    <citation type="submission" date="2016-09" db="EMBL/GenBank/DDBJ databases">
        <authorList>
            <person name="Hebert L."/>
            <person name="Moumen B."/>
        </authorList>
    </citation>
    <scope>NUCLEOTIDE SEQUENCE [LARGE SCALE GENOMIC DNA]</scope>
    <source>
        <strain evidence="2">OVI</strain>
    </source>
</reference>